<name>A0AAV4UL57_9ARAC</name>
<protein>
    <submittedName>
        <fullName evidence="1">Uncharacterized protein</fullName>
    </submittedName>
</protein>
<comment type="caution">
    <text evidence="1">The sequence shown here is derived from an EMBL/GenBank/DDBJ whole genome shotgun (WGS) entry which is preliminary data.</text>
</comment>
<keyword evidence="2" id="KW-1185">Reference proteome</keyword>
<dbReference type="EMBL" id="BPLQ01011519">
    <property type="protein sequence ID" value="GIY58555.1"/>
    <property type="molecule type" value="Genomic_DNA"/>
</dbReference>
<organism evidence="1 2">
    <name type="scientific">Caerostris darwini</name>
    <dbReference type="NCBI Taxonomy" id="1538125"/>
    <lineage>
        <taxon>Eukaryota</taxon>
        <taxon>Metazoa</taxon>
        <taxon>Ecdysozoa</taxon>
        <taxon>Arthropoda</taxon>
        <taxon>Chelicerata</taxon>
        <taxon>Arachnida</taxon>
        <taxon>Araneae</taxon>
        <taxon>Araneomorphae</taxon>
        <taxon>Entelegynae</taxon>
        <taxon>Araneoidea</taxon>
        <taxon>Araneidae</taxon>
        <taxon>Caerostris</taxon>
    </lineage>
</organism>
<dbReference type="AlphaFoldDB" id="A0AAV4UL57"/>
<dbReference type="Proteomes" id="UP001054837">
    <property type="component" value="Unassembled WGS sequence"/>
</dbReference>
<evidence type="ECO:0000313" key="2">
    <source>
        <dbReference type="Proteomes" id="UP001054837"/>
    </source>
</evidence>
<evidence type="ECO:0000313" key="1">
    <source>
        <dbReference type="EMBL" id="GIY58555.1"/>
    </source>
</evidence>
<sequence>MDCTLNFNVHLTGELNKTNGLKLRRNCNTFGRPLPAPFSRNSCLYLTRRMVVEECNLNFFPQQTKPGIKRRHSSVLESVRGARRLMPRSSPCQFGSGTLHRLAIYGGRR</sequence>
<proteinExistence type="predicted"/>
<gene>
    <name evidence="1" type="ORF">CDAR_607831</name>
</gene>
<accession>A0AAV4UL57</accession>
<reference evidence="1 2" key="1">
    <citation type="submission" date="2021-06" db="EMBL/GenBank/DDBJ databases">
        <title>Caerostris darwini draft genome.</title>
        <authorList>
            <person name="Kono N."/>
            <person name="Arakawa K."/>
        </authorList>
    </citation>
    <scope>NUCLEOTIDE SEQUENCE [LARGE SCALE GENOMIC DNA]</scope>
</reference>